<evidence type="ECO:0000313" key="1">
    <source>
        <dbReference type="EMBL" id="PMC68390.1"/>
    </source>
</evidence>
<dbReference type="AlphaFoldDB" id="A0A2N6TGD0"/>
<comment type="caution">
    <text evidence="1">The sequence shown here is derived from an EMBL/GenBank/DDBJ whole genome shotgun (WGS) entry which is preliminary data.</text>
</comment>
<evidence type="ECO:0008006" key="3">
    <source>
        <dbReference type="Google" id="ProtNLM"/>
    </source>
</evidence>
<protein>
    <recommendedName>
        <fullName evidence="3">Riboflavin synthase subunit alpha</fullName>
    </recommendedName>
</protein>
<organism evidence="1 2">
    <name type="scientific">Fusobacterium nucleatum</name>
    <dbReference type="NCBI Taxonomy" id="851"/>
    <lineage>
        <taxon>Bacteria</taxon>
        <taxon>Fusobacteriati</taxon>
        <taxon>Fusobacteriota</taxon>
        <taxon>Fusobacteriia</taxon>
        <taxon>Fusobacteriales</taxon>
        <taxon>Fusobacteriaceae</taxon>
        <taxon>Fusobacterium</taxon>
    </lineage>
</organism>
<reference evidence="1 2" key="1">
    <citation type="submission" date="2017-09" db="EMBL/GenBank/DDBJ databases">
        <title>Bacterial strain isolated from the female urinary microbiota.</title>
        <authorList>
            <person name="Thomas-White K."/>
            <person name="Kumar N."/>
            <person name="Forster S."/>
            <person name="Putonti C."/>
            <person name="Lawley T."/>
            <person name="Wolfe A.J."/>
        </authorList>
    </citation>
    <scope>NUCLEOTIDE SEQUENCE [LARGE SCALE GENOMIC DNA]</scope>
    <source>
        <strain evidence="1 2">UMB0249</strain>
    </source>
</reference>
<proteinExistence type="predicted"/>
<dbReference type="EMBL" id="PNHC01000008">
    <property type="protein sequence ID" value="PMC68390.1"/>
    <property type="molecule type" value="Genomic_DNA"/>
</dbReference>
<evidence type="ECO:0000313" key="2">
    <source>
        <dbReference type="Proteomes" id="UP000235733"/>
    </source>
</evidence>
<dbReference type="Proteomes" id="UP000235733">
    <property type="component" value="Unassembled WGS sequence"/>
</dbReference>
<accession>A0A2N6TGD0</accession>
<gene>
    <name evidence="1" type="ORF">CJ209_09860</name>
</gene>
<name>A0A2N6TGD0_FUSNU</name>
<sequence>MKEVNRANLAVFERSEFSEFAVNVNFSALKNLASNELFFITFTNFYNLINFIKSRYDFS</sequence>